<feature type="transmembrane region" description="Helical" evidence="10">
    <location>
        <begin position="30"/>
        <end position="50"/>
    </location>
</feature>
<keyword evidence="4 10" id="KW-0812">Transmembrane</keyword>
<comment type="subcellular location">
    <subcellularLocation>
        <location evidence="1">Membrane</location>
        <topology evidence="1">Multi-pass membrane protein</topology>
    </subcellularLocation>
</comment>
<proteinExistence type="inferred from homology"/>
<dbReference type="GO" id="GO:0000750">
    <property type="term" value="P:pheromone-dependent signal transduction involved in conjugation with cellular fusion"/>
    <property type="evidence" value="ECO:0007669"/>
    <property type="project" value="TreeGrafter"/>
</dbReference>
<evidence type="ECO:0000256" key="1">
    <source>
        <dbReference type="ARBA" id="ARBA00004141"/>
    </source>
</evidence>
<dbReference type="GO" id="GO:0005886">
    <property type="term" value="C:plasma membrane"/>
    <property type="evidence" value="ECO:0007669"/>
    <property type="project" value="TreeGrafter"/>
</dbReference>
<reference evidence="11 12" key="1">
    <citation type="submission" date="2018-06" db="EMBL/GenBank/DDBJ databases">
        <title>A transcriptomic atlas of mushroom development highlights an independent origin of complex multicellularity.</title>
        <authorList>
            <consortium name="DOE Joint Genome Institute"/>
            <person name="Krizsan K."/>
            <person name="Almasi E."/>
            <person name="Merenyi Z."/>
            <person name="Sahu N."/>
            <person name="Viragh M."/>
            <person name="Koszo T."/>
            <person name="Mondo S."/>
            <person name="Kiss B."/>
            <person name="Balint B."/>
            <person name="Kues U."/>
            <person name="Barry K."/>
            <person name="Hegedus J.C."/>
            <person name="Henrissat B."/>
            <person name="Johnson J."/>
            <person name="Lipzen A."/>
            <person name="Ohm R."/>
            <person name="Nagy I."/>
            <person name="Pangilinan J."/>
            <person name="Yan J."/>
            <person name="Xiong Y."/>
            <person name="Grigoriev I.V."/>
            <person name="Hibbett D.S."/>
            <person name="Nagy L.G."/>
        </authorList>
    </citation>
    <scope>NUCLEOTIDE SEQUENCE [LARGE SCALE GENOMIC DNA]</scope>
    <source>
        <strain evidence="11 12">SZMC22713</strain>
    </source>
</reference>
<evidence type="ECO:0000256" key="6">
    <source>
        <dbReference type="ARBA" id="ARBA00023040"/>
    </source>
</evidence>
<comment type="similarity">
    <text evidence="2">Belongs to the G-protein coupled receptor 4 family.</text>
</comment>
<sequence>MDPYFPLFSIFSFVCFVLVLSPLPWHLQTWNIGTCMYMIWTGTSCLIWFVDSLIWRNNAIDWAPVYCDISAGIAIPACSLCIQRHLFFITTMKVTGSSAREKLRMVITDAGICLGFPLCIIGLSYTAQGSRYMIFEDIGCTIPINDIWPSVLTLRAFYSRRLQINEFITSDACPMTSQRYTRLMILASTEVAFTIPFSAWVLYRNIENIQPYISWNDTHSYFGVISTFPSIIWRNDRYARIYCEFGRWSFVMCAIVFIGFFTFAEESRRKYYNLFDAVAKRFGWSLPTEAVPKRGNDTLPPMFPSHKTNEVTTLSSITTGGMDDMTEREQTPASSRIFDSSSTIVVPDPEMDLGDTPYCNTVTLSFPPPFSANVEGVR</sequence>
<feature type="transmembrane region" description="Helical" evidence="10">
    <location>
        <begin position="62"/>
        <end position="82"/>
    </location>
</feature>
<dbReference type="OrthoDB" id="2874149at2759"/>
<feature type="transmembrane region" description="Helical" evidence="10">
    <location>
        <begin position="183"/>
        <end position="203"/>
    </location>
</feature>
<keyword evidence="6" id="KW-0297">G-protein coupled receptor</keyword>
<feature type="transmembrane region" description="Helical" evidence="10">
    <location>
        <begin position="245"/>
        <end position="264"/>
    </location>
</feature>
<name>A0A4Y7PVY9_9AGAM</name>
<keyword evidence="7 10" id="KW-0472">Membrane</keyword>
<dbReference type="GO" id="GO:0004932">
    <property type="term" value="F:mating-type factor pheromone receptor activity"/>
    <property type="evidence" value="ECO:0007669"/>
    <property type="project" value="InterPro"/>
</dbReference>
<evidence type="ECO:0000256" key="8">
    <source>
        <dbReference type="ARBA" id="ARBA00023170"/>
    </source>
</evidence>
<feature type="transmembrane region" description="Helical" evidence="10">
    <location>
        <begin position="6"/>
        <end position="23"/>
    </location>
</feature>
<dbReference type="InterPro" id="IPR001499">
    <property type="entry name" value="GPCR_STE3"/>
</dbReference>
<keyword evidence="9" id="KW-0807">Transducer</keyword>
<dbReference type="PANTHER" id="PTHR28097:SF1">
    <property type="entry name" value="PHEROMONE A FACTOR RECEPTOR"/>
    <property type="match status" value="1"/>
</dbReference>
<evidence type="ECO:0000256" key="10">
    <source>
        <dbReference type="SAM" id="Phobius"/>
    </source>
</evidence>
<evidence type="ECO:0000256" key="9">
    <source>
        <dbReference type="ARBA" id="ARBA00023224"/>
    </source>
</evidence>
<feature type="transmembrane region" description="Helical" evidence="10">
    <location>
        <begin position="103"/>
        <end position="125"/>
    </location>
</feature>
<organism evidence="11 12">
    <name type="scientific">Rickenella mellea</name>
    <dbReference type="NCBI Taxonomy" id="50990"/>
    <lineage>
        <taxon>Eukaryota</taxon>
        <taxon>Fungi</taxon>
        <taxon>Dikarya</taxon>
        <taxon>Basidiomycota</taxon>
        <taxon>Agaricomycotina</taxon>
        <taxon>Agaricomycetes</taxon>
        <taxon>Hymenochaetales</taxon>
        <taxon>Rickenellaceae</taxon>
        <taxon>Rickenella</taxon>
    </lineage>
</organism>
<dbReference type="AlphaFoldDB" id="A0A4Y7PVY9"/>
<evidence type="ECO:0000256" key="4">
    <source>
        <dbReference type="ARBA" id="ARBA00022692"/>
    </source>
</evidence>
<evidence type="ECO:0000256" key="2">
    <source>
        <dbReference type="ARBA" id="ARBA00011085"/>
    </source>
</evidence>
<accession>A0A4Y7PVY9</accession>
<evidence type="ECO:0000256" key="7">
    <source>
        <dbReference type="ARBA" id="ARBA00023136"/>
    </source>
</evidence>
<evidence type="ECO:0000313" key="12">
    <source>
        <dbReference type="Proteomes" id="UP000294933"/>
    </source>
</evidence>
<dbReference type="EMBL" id="ML170195">
    <property type="protein sequence ID" value="TDL19564.1"/>
    <property type="molecule type" value="Genomic_DNA"/>
</dbReference>
<keyword evidence="3" id="KW-0589">Pheromone response</keyword>
<gene>
    <name evidence="11" type="ORF">BD410DRAFT_815881</name>
</gene>
<dbReference type="PANTHER" id="PTHR28097">
    <property type="entry name" value="PHEROMONE A FACTOR RECEPTOR"/>
    <property type="match status" value="1"/>
</dbReference>
<evidence type="ECO:0000256" key="5">
    <source>
        <dbReference type="ARBA" id="ARBA00022989"/>
    </source>
</evidence>
<dbReference type="VEuPathDB" id="FungiDB:BD410DRAFT_815881"/>
<dbReference type="Pfam" id="PF02076">
    <property type="entry name" value="STE3"/>
    <property type="match status" value="1"/>
</dbReference>
<dbReference type="CDD" id="cd14966">
    <property type="entry name" value="7tmD_STE3"/>
    <property type="match status" value="1"/>
</dbReference>
<evidence type="ECO:0000313" key="11">
    <source>
        <dbReference type="EMBL" id="TDL19564.1"/>
    </source>
</evidence>
<protein>
    <submittedName>
        <fullName evidence="11">STE3-domain-containing protein</fullName>
    </submittedName>
</protein>
<evidence type="ECO:0000256" key="3">
    <source>
        <dbReference type="ARBA" id="ARBA00022507"/>
    </source>
</evidence>
<keyword evidence="12" id="KW-1185">Reference proteome</keyword>
<dbReference type="Proteomes" id="UP000294933">
    <property type="component" value="Unassembled WGS sequence"/>
</dbReference>
<dbReference type="PRINTS" id="PR00899">
    <property type="entry name" value="GPCRSTE3"/>
</dbReference>
<keyword evidence="8" id="KW-0675">Receptor</keyword>
<keyword evidence="5 10" id="KW-1133">Transmembrane helix</keyword>